<organism evidence="2 3">
    <name type="scientific">Tribonema minus</name>
    <dbReference type="NCBI Taxonomy" id="303371"/>
    <lineage>
        <taxon>Eukaryota</taxon>
        <taxon>Sar</taxon>
        <taxon>Stramenopiles</taxon>
        <taxon>Ochrophyta</taxon>
        <taxon>PX clade</taxon>
        <taxon>Xanthophyceae</taxon>
        <taxon>Tribonematales</taxon>
        <taxon>Tribonemataceae</taxon>
        <taxon>Tribonema</taxon>
    </lineage>
</organism>
<dbReference type="AlphaFoldDB" id="A0A835ZCU0"/>
<proteinExistence type="predicted"/>
<comment type="caution">
    <text evidence="2">The sequence shown here is derived from an EMBL/GenBank/DDBJ whole genome shotgun (WGS) entry which is preliminary data.</text>
</comment>
<evidence type="ECO:0000313" key="3">
    <source>
        <dbReference type="Proteomes" id="UP000664859"/>
    </source>
</evidence>
<accession>A0A835ZCU0</accession>
<name>A0A835ZCU0_9STRA</name>
<feature type="compositionally biased region" description="Polar residues" evidence="1">
    <location>
        <begin position="1"/>
        <end position="37"/>
    </location>
</feature>
<protein>
    <submittedName>
        <fullName evidence="2">Uncharacterized protein</fullName>
    </submittedName>
</protein>
<dbReference type="EMBL" id="JAFCMP010000059">
    <property type="protein sequence ID" value="KAG5188975.1"/>
    <property type="molecule type" value="Genomic_DNA"/>
</dbReference>
<sequence>MESADSSTQGLAKSAGASSSHGDGTCSSGPLSTQGFAQSAVDGGDGGVGTHSSVPLSVLLDGGSHDSGVISTAHGFALTSGVTGAGQCSSFYSAQSLVSQSGTASISTANATSLSLVGGHAGSLQGSHAAQAVAGHDGTMQPMGMGSGPTTTWGGISNDDTAASAGTGNGDVLLQQRVRAALQHQRPQLSKKATSTTYAIGYQVASCCASNNGWWQLVILVVIRRHVFRTLVGFLLLSVVLLIQKYDKHYTSNNFAGSVALYSPPAHEACAQAQPLGRVGGRNSSGGSSSSKVSPMALEAEASVTSMCGKCVPPILSEVECVVQLGGPEVLWFRLDSGMKWNLCWCAVVCWCVEVGRGDDCC</sequence>
<keyword evidence="3" id="KW-1185">Reference proteome</keyword>
<feature type="region of interest" description="Disordered" evidence="1">
    <location>
        <begin position="1"/>
        <end position="48"/>
    </location>
</feature>
<gene>
    <name evidence="2" type="ORF">JKP88DRAFT_253147</name>
</gene>
<evidence type="ECO:0000256" key="1">
    <source>
        <dbReference type="SAM" id="MobiDB-lite"/>
    </source>
</evidence>
<evidence type="ECO:0000313" key="2">
    <source>
        <dbReference type="EMBL" id="KAG5188975.1"/>
    </source>
</evidence>
<dbReference type="Proteomes" id="UP000664859">
    <property type="component" value="Unassembled WGS sequence"/>
</dbReference>
<reference evidence="2" key="1">
    <citation type="submission" date="2021-02" db="EMBL/GenBank/DDBJ databases">
        <title>First Annotated Genome of the Yellow-green Alga Tribonema minus.</title>
        <authorList>
            <person name="Mahan K.M."/>
        </authorList>
    </citation>
    <scope>NUCLEOTIDE SEQUENCE</scope>
    <source>
        <strain evidence="2">UTEX B ZZ1240</strain>
    </source>
</reference>